<protein>
    <submittedName>
        <fullName evidence="1">Uncharacterized protein</fullName>
    </submittedName>
</protein>
<accession>A0A371FTA9</accession>
<evidence type="ECO:0000313" key="2">
    <source>
        <dbReference type="Proteomes" id="UP000257109"/>
    </source>
</evidence>
<proteinExistence type="predicted"/>
<dbReference type="PANTHER" id="PTHR33067">
    <property type="entry name" value="RNA-DIRECTED DNA POLYMERASE-RELATED"/>
    <property type="match status" value="1"/>
</dbReference>
<name>A0A371FTA9_MUCPR</name>
<organism evidence="1 2">
    <name type="scientific">Mucuna pruriens</name>
    <name type="common">Velvet bean</name>
    <name type="synonym">Dolichos pruriens</name>
    <dbReference type="NCBI Taxonomy" id="157652"/>
    <lineage>
        <taxon>Eukaryota</taxon>
        <taxon>Viridiplantae</taxon>
        <taxon>Streptophyta</taxon>
        <taxon>Embryophyta</taxon>
        <taxon>Tracheophyta</taxon>
        <taxon>Spermatophyta</taxon>
        <taxon>Magnoliopsida</taxon>
        <taxon>eudicotyledons</taxon>
        <taxon>Gunneridae</taxon>
        <taxon>Pentapetalae</taxon>
        <taxon>rosids</taxon>
        <taxon>fabids</taxon>
        <taxon>Fabales</taxon>
        <taxon>Fabaceae</taxon>
        <taxon>Papilionoideae</taxon>
        <taxon>50 kb inversion clade</taxon>
        <taxon>NPAAA clade</taxon>
        <taxon>indigoferoid/millettioid clade</taxon>
        <taxon>Phaseoleae</taxon>
        <taxon>Mucuna</taxon>
    </lineage>
</organism>
<dbReference type="PANTHER" id="PTHR33067:SF9">
    <property type="entry name" value="RNA-DIRECTED DNA POLYMERASE"/>
    <property type="match status" value="1"/>
</dbReference>
<dbReference type="OrthoDB" id="778454at2759"/>
<feature type="non-terminal residue" evidence="1">
    <location>
        <position position="1"/>
    </location>
</feature>
<dbReference type="AlphaFoldDB" id="A0A371FTA9"/>
<keyword evidence="2" id="KW-1185">Reference proteome</keyword>
<dbReference type="Gene3D" id="2.40.70.10">
    <property type="entry name" value="Acid Proteases"/>
    <property type="match status" value="2"/>
</dbReference>
<comment type="caution">
    <text evidence="1">The sequence shown here is derived from an EMBL/GenBank/DDBJ whole genome shotgun (WGS) entry which is preliminary data.</text>
</comment>
<gene>
    <name evidence="1" type="ORF">CR513_37770</name>
</gene>
<dbReference type="Proteomes" id="UP000257109">
    <property type="component" value="Unassembled WGS sequence"/>
</dbReference>
<dbReference type="EMBL" id="QJKJ01007903">
    <property type="protein sequence ID" value="RDX81522.1"/>
    <property type="molecule type" value="Genomic_DNA"/>
</dbReference>
<sequence length="221" mass="24377">MFQKEEINIPFLDTIKQIPNSSRNCVYKRKKMKGSVEVGGIVSGLTKTKDFTTGAQALPKKCRDPRIFSIPSTIGDCTFANAMLDLGASINVMPNSIYKSLNFGDLESTVNELIFLADFYVLDMEGETSGKGSTLILGCPFLMTARTKIDVHARMLSMEFGDTLVQFNIFKAVKHPTEDHSLFRIYLIDELVDECLQLDSSSEDNEQFAGGTDSIGCLGST</sequence>
<evidence type="ECO:0000313" key="1">
    <source>
        <dbReference type="EMBL" id="RDX81522.1"/>
    </source>
</evidence>
<reference evidence="1" key="1">
    <citation type="submission" date="2018-05" db="EMBL/GenBank/DDBJ databases">
        <title>Draft genome of Mucuna pruriens seed.</title>
        <authorList>
            <person name="Nnadi N.E."/>
            <person name="Vos R."/>
            <person name="Hasami M.H."/>
            <person name="Devisetty U.K."/>
            <person name="Aguiy J.C."/>
        </authorList>
    </citation>
    <scope>NUCLEOTIDE SEQUENCE [LARGE SCALE GENOMIC DNA]</scope>
    <source>
        <strain evidence="1">JCA_2017</strain>
    </source>
</reference>
<dbReference type="InterPro" id="IPR021109">
    <property type="entry name" value="Peptidase_aspartic_dom_sf"/>
</dbReference>